<evidence type="ECO:0000259" key="6">
    <source>
        <dbReference type="PROSITE" id="PS50043"/>
    </source>
</evidence>
<dbReference type="RefSeq" id="WP_102723777.1">
    <property type="nucleotide sequence ID" value="NZ_PNHG01000005.1"/>
</dbReference>
<evidence type="ECO:0000313" key="8">
    <source>
        <dbReference type="EMBL" id="PMC64659.1"/>
    </source>
</evidence>
<dbReference type="InterPro" id="IPR011006">
    <property type="entry name" value="CheY-like_superfamily"/>
</dbReference>
<gene>
    <name evidence="8" type="ORF">CJ203_05010</name>
</gene>
<proteinExistence type="predicted"/>
<dbReference type="PROSITE" id="PS50110">
    <property type="entry name" value="RESPONSE_REGULATORY"/>
    <property type="match status" value="1"/>
</dbReference>
<feature type="modified residue" description="4-aspartylphosphate" evidence="5">
    <location>
        <position position="55"/>
    </location>
</feature>
<keyword evidence="4" id="KW-0804">Transcription</keyword>
<dbReference type="SUPFAM" id="SSF46894">
    <property type="entry name" value="C-terminal effector domain of the bipartite response regulators"/>
    <property type="match status" value="1"/>
</dbReference>
<evidence type="ECO:0000313" key="9">
    <source>
        <dbReference type="Proteomes" id="UP000235836"/>
    </source>
</evidence>
<dbReference type="GO" id="GO:0000160">
    <property type="term" value="P:phosphorelay signal transduction system"/>
    <property type="evidence" value="ECO:0007669"/>
    <property type="project" value="InterPro"/>
</dbReference>
<dbReference type="PRINTS" id="PR00038">
    <property type="entry name" value="HTHLUXR"/>
</dbReference>
<keyword evidence="2" id="KW-0805">Transcription regulation</keyword>
<name>A0A2N6T5R6_9CORY</name>
<dbReference type="SMART" id="SM00421">
    <property type="entry name" value="HTH_LUXR"/>
    <property type="match status" value="1"/>
</dbReference>
<dbReference type="CDD" id="cd06170">
    <property type="entry name" value="LuxR_C_like"/>
    <property type="match status" value="1"/>
</dbReference>
<evidence type="ECO:0000256" key="1">
    <source>
        <dbReference type="ARBA" id="ARBA00022553"/>
    </source>
</evidence>
<dbReference type="CDD" id="cd17535">
    <property type="entry name" value="REC_NarL-like"/>
    <property type="match status" value="1"/>
</dbReference>
<accession>A0A2N6T5R6</accession>
<keyword evidence="9" id="KW-1185">Reference proteome</keyword>
<evidence type="ECO:0000256" key="4">
    <source>
        <dbReference type="ARBA" id="ARBA00023163"/>
    </source>
</evidence>
<dbReference type="GO" id="GO:0006355">
    <property type="term" value="P:regulation of DNA-templated transcription"/>
    <property type="evidence" value="ECO:0007669"/>
    <property type="project" value="InterPro"/>
</dbReference>
<dbReference type="PANTHER" id="PTHR43214:SF24">
    <property type="entry name" value="TRANSCRIPTIONAL REGULATORY PROTEIN NARL-RELATED"/>
    <property type="match status" value="1"/>
</dbReference>
<dbReference type="PROSITE" id="PS00622">
    <property type="entry name" value="HTH_LUXR_1"/>
    <property type="match status" value="1"/>
</dbReference>
<organism evidence="8 9">
    <name type="scientific">Corynebacterium tuscaniense</name>
    <dbReference type="NCBI Taxonomy" id="302449"/>
    <lineage>
        <taxon>Bacteria</taxon>
        <taxon>Bacillati</taxon>
        <taxon>Actinomycetota</taxon>
        <taxon>Actinomycetes</taxon>
        <taxon>Mycobacteriales</taxon>
        <taxon>Corynebacteriaceae</taxon>
        <taxon>Corynebacterium</taxon>
    </lineage>
</organism>
<dbReference type="GO" id="GO:0003677">
    <property type="term" value="F:DNA binding"/>
    <property type="evidence" value="ECO:0007669"/>
    <property type="project" value="UniProtKB-KW"/>
</dbReference>
<reference evidence="8 9" key="1">
    <citation type="submission" date="2017-09" db="EMBL/GenBank/DDBJ databases">
        <title>Bacterial strain isolated from the female urinary microbiota.</title>
        <authorList>
            <person name="Thomas-White K."/>
            <person name="Kumar N."/>
            <person name="Forster S."/>
            <person name="Putonti C."/>
            <person name="Lawley T."/>
            <person name="Wolfe A.J."/>
        </authorList>
    </citation>
    <scope>NUCLEOTIDE SEQUENCE [LARGE SCALE GENOMIC DNA]</scope>
    <source>
        <strain evidence="8 9">UMB0792</strain>
    </source>
</reference>
<comment type="caution">
    <text evidence="8">The sequence shown here is derived from an EMBL/GenBank/DDBJ whole genome shotgun (WGS) entry which is preliminary data.</text>
</comment>
<dbReference type="SMART" id="SM00448">
    <property type="entry name" value="REC"/>
    <property type="match status" value="1"/>
</dbReference>
<dbReference type="EMBL" id="PNHG01000005">
    <property type="protein sequence ID" value="PMC64659.1"/>
    <property type="molecule type" value="Genomic_DNA"/>
</dbReference>
<keyword evidence="3 8" id="KW-0238">DNA-binding</keyword>
<evidence type="ECO:0000256" key="2">
    <source>
        <dbReference type="ARBA" id="ARBA00023015"/>
    </source>
</evidence>
<dbReference type="Gene3D" id="3.40.50.2300">
    <property type="match status" value="1"/>
</dbReference>
<dbReference type="InterPro" id="IPR039420">
    <property type="entry name" value="WalR-like"/>
</dbReference>
<dbReference type="InterPro" id="IPR000792">
    <property type="entry name" value="Tscrpt_reg_LuxR_C"/>
</dbReference>
<protein>
    <submittedName>
        <fullName evidence="8">DNA-binding response regulator</fullName>
    </submittedName>
</protein>
<dbReference type="PROSITE" id="PS50043">
    <property type="entry name" value="HTH_LUXR_2"/>
    <property type="match status" value="1"/>
</dbReference>
<dbReference type="SUPFAM" id="SSF52172">
    <property type="entry name" value="CheY-like"/>
    <property type="match status" value="1"/>
</dbReference>
<dbReference type="InterPro" id="IPR001789">
    <property type="entry name" value="Sig_transdc_resp-reg_receiver"/>
</dbReference>
<dbReference type="InterPro" id="IPR058245">
    <property type="entry name" value="NreC/VraR/RcsB-like_REC"/>
</dbReference>
<dbReference type="AlphaFoldDB" id="A0A2N6T5R6"/>
<evidence type="ECO:0000256" key="3">
    <source>
        <dbReference type="ARBA" id="ARBA00023125"/>
    </source>
</evidence>
<keyword evidence="1 5" id="KW-0597">Phosphoprotein</keyword>
<feature type="domain" description="HTH luxR-type" evidence="6">
    <location>
        <begin position="153"/>
        <end position="218"/>
    </location>
</feature>
<dbReference type="PANTHER" id="PTHR43214">
    <property type="entry name" value="TWO-COMPONENT RESPONSE REGULATOR"/>
    <property type="match status" value="1"/>
</dbReference>
<sequence>MTHSIGLVDDQLLFLHGIRAVVDSQPDLSVGWLAGNGEDALEAMAANPVDIVLMDIQMPVLDGIAATRQFSQHFPDAKVIILTTFDDEGYVMGALSAGASGFLLKDAEPDTLLSGIRTTAAGDAVISPRATKRVVDKLSSSSTEADMPLAPADRLALNELTARETEILVAVGRGWSNAEIAERMFISMPTVKTHVGRVLAKTGSRDRVHAALFAYRTGLVARKDLLDS</sequence>
<dbReference type="Pfam" id="PF00196">
    <property type="entry name" value="GerE"/>
    <property type="match status" value="1"/>
</dbReference>
<evidence type="ECO:0000259" key="7">
    <source>
        <dbReference type="PROSITE" id="PS50110"/>
    </source>
</evidence>
<feature type="domain" description="Response regulatory" evidence="7">
    <location>
        <begin position="4"/>
        <end position="120"/>
    </location>
</feature>
<dbReference type="Pfam" id="PF00072">
    <property type="entry name" value="Response_reg"/>
    <property type="match status" value="1"/>
</dbReference>
<dbReference type="Proteomes" id="UP000235836">
    <property type="component" value="Unassembled WGS sequence"/>
</dbReference>
<dbReference type="InterPro" id="IPR016032">
    <property type="entry name" value="Sig_transdc_resp-reg_C-effctor"/>
</dbReference>
<evidence type="ECO:0000256" key="5">
    <source>
        <dbReference type="PROSITE-ProRule" id="PRU00169"/>
    </source>
</evidence>